<sequence length="262" mass="28203">MPNLSRLPRRLPRNRWARLGALLLVVVLGLLLVGDRIAARLAGDRLAERLACAAGLDRRPEVRIGGFPFATQLLTGRFTEVHAEATDLHLGELRVRQVDAVLRDLTLPAAGQPVRVGRLTIGLVLDYAALPDRLGGREVRYAERDGQLVVSTETQLLGRQVPVTLLARPEIVDGQLRITPGEVEVMGFRRPAEQVLKRMGGATELTRPLPQLPANLRYRSVRATGDGLRVELGGTDVTAQAAGAATDRSGRSDRGAGTCGGA</sequence>
<feature type="region of interest" description="Disordered" evidence="1">
    <location>
        <begin position="241"/>
        <end position="262"/>
    </location>
</feature>
<organism evidence="2 3">
    <name type="scientific">Micromonospora echinofusca</name>
    <dbReference type="NCBI Taxonomy" id="47858"/>
    <lineage>
        <taxon>Bacteria</taxon>
        <taxon>Bacillati</taxon>
        <taxon>Actinomycetota</taxon>
        <taxon>Actinomycetes</taxon>
        <taxon>Micromonosporales</taxon>
        <taxon>Micromonosporaceae</taxon>
        <taxon>Micromonospora</taxon>
    </lineage>
</organism>
<protein>
    <submittedName>
        <fullName evidence="2">LmeA family phospholipid-binding protein</fullName>
    </submittedName>
</protein>
<dbReference type="Pfam" id="PF11209">
    <property type="entry name" value="LmeA"/>
    <property type="match status" value="1"/>
</dbReference>
<accession>A0ABS3VVQ7</accession>
<dbReference type="Proteomes" id="UP000823521">
    <property type="component" value="Unassembled WGS sequence"/>
</dbReference>
<name>A0ABS3VVQ7_MICEH</name>
<dbReference type="EMBL" id="WVUH01000211">
    <property type="protein sequence ID" value="MBO4208604.1"/>
    <property type="molecule type" value="Genomic_DNA"/>
</dbReference>
<comment type="caution">
    <text evidence="2">The sequence shown here is derived from an EMBL/GenBank/DDBJ whole genome shotgun (WGS) entry which is preliminary data.</text>
</comment>
<keyword evidence="3" id="KW-1185">Reference proteome</keyword>
<gene>
    <name evidence="2" type="ORF">GSF22_21700</name>
</gene>
<proteinExistence type="predicted"/>
<evidence type="ECO:0000313" key="3">
    <source>
        <dbReference type="Proteomes" id="UP000823521"/>
    </source>
</evidence>
<dbReference type="InterPro" id="IPR021373">
    <property type="entry name" value="DUF2993"/>
</dbReference>
<evidence type="ECO:0000313" key="2">
    <source>
        <dbReference type="EMBL" id="MBO4208604.1"/>
    </source>
</evidence>
<evidence type="ECO:0000256" key="1">
    <source>
        <dbReference type="SAM" id="MobiDB-lite"/>
    </source>
</evidence>
<reference evidence="2 3" key="1">
    <citation type="submission" date="2019-12" db="EMBL/GenBank/DDBJ databases">
        <title>Whole genome sequencing of endophytic Actinobacterium Micromonospora sp. MPMI6T.</title>
        <authorList>
            <person name="Evv R."/>
            <person name="Podile A.R."/>
        </authorList>
    </citation>
    <scope>NUCLEOTIDE SEQUENCE [LARGE SCALE GENOMIC DNA]</scope>
    <source>
        <strain evidence="2 3">MPMI6</strain>
    </source>
</reference>
<dbReference type="RefSeq" id="WP_208815591.1">
    <property type="nucleotide sequence ID" value="NZ_WVUH01000211.1"/>
</dbReference>